<dbReference type="KEGG" id="vra:106755020"/>
<dbReference type="AlphaFoldDB" id="A0A1S3TFQ5"/>
<evidence type="ECO:0000256" key="4">
    <source>
        <dbReference type="PROSITE-ProRule" id="PRU00325"/>
    </source>
</evidence>
<evidence type="ECO:0000259" key="6">
    <source>
        <dbReference type="PROSITE" id="PS50966"/>
    </source>
</evidence>
<evidence type="ECO:0000256" key="2">
    <source>
        <dbReference type="ARBA" id="ARBA00022771"/>
    </source>
</evidence>
<sequence length="626" mass="72318">MGDVDGEEQEMGEQLEVEAVMEEEVHGVEQVGGVLEVMGDVDGEVQVEEVGGDGEDEGVEQNEVEPDVEIRSWNSSFESGSGDGNNSEGNVEVKVQSMSNDYSGPCSSVSSDSIFDVNVEGENDREGYGTFATFVLPKSMVDFKWEVGTYFAEKQDILDAIESYALDNGRNIKFVKNDKQRMRFKCVGAKGPWRLYCGYMKAIKTWQLRTMLDNHTCSREFNLKLIDAKWLSNKIQITIRENPTVKGVDIREKIQRKWNISISRCMTYKAKNIAIEQIDGSFKEQCKRLYDYAHKLLDKIPRSIVKLKVEDVGGEVLFKRFYVCLKACKYSFLSCRPIIGLDRAFLRGKYDGELLTAVGQDRNEQMLPIAYCVVEVENKDSWRWFLELLGLLHAIDELLPRVEQRFCVRHLYANFRKKFPGKNLKRLMWRAATATHPQTWEMEMRNIRAVNEDAYKHLIAIPPRYWSRSRFTKRAKCDTLVNNMSEGFNSVLVSTRSKPIITLLEEIRLYLMQRWAKNSWSDKKLFEVHHMFNNGDKFVVNIDDSSCTCRTWMMTRIPCCHSLAAMKFLNIDREQFIDSCYMKSIYEETYSSIIYPINGANMWNITPYPDVSPPHKSVLLGRPKRK</sequence>
<dbReference type="Pfam" id="PF04434">
    <property type="entry name" value="SWIM"/>
    <property type="match status" value="1"/>
</dbReference>
<feature type="domain" description="SWIM-type" evidence="6">
    <location>
        <begin position="538"/>
        <end position="570"/>
    </location>
</feature>
<evidence type="ECO:0000256" key="3">
    <source>
        <dbReference type="ARBA" id="ARBA00022833"/>
    </source>
</evidence>
<dbReference type="Proteomes" id="UP000087766">
    <property type="component" value="Unplaced"/>
</dbReference>
<dbReference type="InterPro" id="IPR007527">
    <property type="entry name" value="Znf_SWIM"/>
</dbReference>
<keyword evidence="7" id="KW-1185">Reference proteome</keyword>
<dbReference type="GeneID" id="106755020"/>
<keyword evidence="2 4" id="KW-0863">Zinc-finger</keyword>
<gene>
    <name evidence="8" type="primary">LOC106755020</name>
</gene>
<dbReference type="OrthoDB" id="674331at2759"/>
<name>A0A1S3TFQ5_VIGRR</name>
<dbReference type="STRING" id="3916.A0A1S3TFQ5"/>
<evidence type="ECO:0000256" key="5">
    <source>
        <dbReference type="SAM" id="MobiDB-lite"/>
    </source>
</evidence>
<dbReference type="GO" id="GO:0008270">
    <property type="term" value="F:zinc ion binding"/>
    <property type="evidence" value="ECO:0007669"/>
    <property type="project" value="UniProtKB-KW"/>
</dbReference>
<feature type="region of interest" description="Disordered" evidence="5">
    <location>
        <begin position="46"/>
        <end position="66"/>
    </location>
</feature>
<evidence type="ECO:0000313" key="7">
    <source>
        <dbReference type="Proteomes" id="UP000087766"/>
    </source>
</evidence>
<keyword evidence="1" id="KW-0479">Metal-binding</keyword>
<dbReference type="Pfam" id="PF03108">
    <property type="entry name" value="DBD_Tnp_Mut"/>
    <property type="match status" value="1"/>
</dbReference>
<reference evidence="8" key="1">
    <citation type="submission" date="2025-08" db="UniProtKB">
        <authorList>
            <consortium name="RefSeq"/>
        </authorList>
    </citation>
    <scope>IDENTIFICATION</scope>
    <source>
        <tissue evidence="8">Leaf</tissue>
    </source>
</reference>
<dbReference type="PANTHER" id="PTHR31973">
    <property type="entry name" value="POLYPROTEIN, PUTATIVE-RELATED"/>
    <property type="match status" value="1"/>
</dbReference>
<protein>
    <submittedName>
        <fullName evidence="8">Uncharacterized protein LOC106755020</fullName>
    </submittedName>
</protein>
<dbReference type="InterPro" id="IPR006564">
    <property type="entry name" value="Znf_PMZ"/>
</dbReference>
<dbReference type="SMART" id="SM00575">
    <property type="entry name" value="ZnF_PMZ"/>
    <property type="match status" value="1"/>
</dbReference>
<dbReference type="Pfam" id="PF10551">
    <property type="entry name" value="MULE"/>
    <property type="match status" value="1"/>
</dbReference>
<dbReference type="PROSITE" id="PS50966">
    <property type="entry name" value="ZF_SWIM"/>
    <property type="match status" value="1"/>
</dbReference>
<dbReference type="InterPro" id="IPR004332">
    <property type="entry name" value="Transposase_MuDR"/>
</dbReference>
<keyword evidence="3" id="KW-0862">Zinc</keyword>
<evidence type="ECO:0000256" key="1">
    <source>
        <dbReference type="ARBA" id="ARBA00022723"/>
    </source>
</evidence>
<proteinExistence type="predicted"/>
<evidence type="ECO:0000313" key="8">
    <source>
        <dbReference type="RefSeq" id="XP_014492603.1"/>
    </source>
</evidence>
<dbReference type="InterPro" id="IPR018289">
    <property type="entry name" value="MULE_transposase_dom"/>
</dbReference>
<dbReference type="RefSeq" id="XP_014492603.1">
    <property type="nucleotide sequence ID" value="XM_014637117.1"/>
</dbReference>
<dbReference type="PANTHER" id="PTHR31973:SF187">
    <property type="entry name" value="MUTATOR TRANSPOSASE MUDRA PROTEIN"/>
    <property type="match status" value="1"/>
</dbReference>
<accession>A0A1S3TFQ5</accession>
<organism evidence="7 8">
    <name type="scientific">Vigna radiata var. radiata</name>
    <name type="common">Mung bean</name>
    <name type="synonym">Phaseolus aureus</name>
    <dbReference type="NCBI Taxonomy" id="3916"/>
    <lineage>
        <taxon>Eukaryota</taxon>
        <taxon>Viridiplantae</taxon>
        <taxon>Streptophyta</taxon>
        <taxon>Embryophyta</taxon>
        <taxon>Tracheophyta</taxon>
        <taxon>Spermatophyta</taxon>
        <taxon>Magnoliopsida</taxon>
        <taxon>eudicotyledons</taxon>
        <taxon>Gunneridae</taxon>
        <taxon>Pentapetalae</taxon>
        <taxon>rosids</taxon>
        <taxon>fabids</taxon>
        <taxon>Fabales</taxon>
        <taxon>Fabaceae</taxon>
        <taxon>Papilionoideae</taxon>
        <taxon>50 kb inversion clade</taxon>
        <taxon>NPAAA clade</taxon>
        <taxon>indigoferoid/millettioid clade</taxon>
        <taxon>Phaseoleae</taxon>
        <taxon>Vigna</taxon>
    </lineage>
</organism>